<evidence type="ECO:0000313" key="3">
    <source>
        <dbReference type="EMBL" id="ODN04110.1"/>
    </source>
</evidence>
<dbReference type="GO" id="GO:0019731">
    <property type="term" value="P:antibacterial humoral response"/>
    <property type="evidence" value="ECO:0007669"/>
    <property type="project" value="TreeGrafter"/>
</dbReference>
<dbReference type="EMBL" id="LJIJ01000055">
    <property type="protein sequence ID" value="ODN04110.1"/>
    <property type="molecule type" value="Genomic_DNA"/>
</dbReference>
<dbReference type="PANTHER" id="PTHR19441">
    <property type="entry name" value="WHEY ACDIC PROTEIN WAP"/>
    <property type="match status" value="1"/>
</dbReference>
<feature type="domain" description="WAP" evidence="2">
    <location>
        <begin position="16"/>
        <end position="67"/>
    </location>
</feature>
<dbReference type="GO" id="GO:0005615">
    <property type="term" value="C:extracellular space"/>
    <property type="evidence" value="ECO:0007669"/>
    <property type="project" value="TreeGrafter"/>
</dbReference>
<protein>
    <submittedName>
        <fullName evidence="3">Antileukoproteinase</fullName>
    </submittedName>
</protein>
<evidence type="ECO:0000313" key="4">
    <source>
        <dbReference type="Proteomes" id="UP000094527"/>
    </source>
</evidence>
<dbReference type="Pfam" id="PF00095">
    <property type="entry name" value="WAP"/>
    <property type="match status" value="2"/>
</dbReference>
<proteinExistence type="predicted"/>
<dbReference type="PANTHER" id="PTHR19441:SF95">
    <property type="entry name" value="PERLWAPIN ISOFORM X1"/>
    <property type="match status" value="1"/>
</dbReference>
<feature type="chain" id="PRO_5008905512" evidence="1">
    <location>
        <begin position="18"/>
        <end position="148"/>
    </location>
</feature>
<dbReference type="PROSITE" id="PS51390">
    <property type="entry name" value="WAP"/>
    <property type="match status" value="2"/>
</dbReference>
<name>A0A1D2NFR2_ORCCI</name>
<dbReference type="Gene3D" id="4.10.75.10">
    <property type="entry name" value="Elafin-like"/>
    <property type="match status" value="2"/>
</dbReference>
<dbReference type="AlphaFoldDB" id="A0A1D2NFR2"/>
<feature type="domain" description="WAP" evidence="2">
    <location>
        <begin position="80"/>
        <end position="131"/>
    </location>
</feature>
<evidence type="ECO:0000259" key="2">
    <source>
        <dbReference type="PROSITE" id="PS51390"/>
    </source>
</evidence>
<dbReference type="InterPro" id="IPR008197">
    <property type="entry name" value="WAP_dom"/>
</dbReference>
<dbReference type="InterPro" id="IPR036645">
    <property type="entry name" value="Elafin-like_sf"/>
</dbReference>
<sequence>MKAILVVAAVLLCTVSAQKPPRGCPSNKGTFGICTFDPNVNCLQDSQCQGGQLCCPDGCNRMCKDPEPEIVNESSPAPPPSLEVMHCPPVTGGSFGICTFDPNVNCLGDDQCQNGQMCCADGCNKVCKEPVRFQPLKPQPKPALVPNN</sequence>
<accession>A0A1D2NFR2</accession>
<keyword evidence="4" id="KW-1185">Reference proteome</keyword>
<gene>
    <name evidence="3" type="ORF">Ocin01_02563</name>
</gene>
<feature type="signal peptide" evidence="1">
    <location>
        <begin position="1"/>
        <end position="17"/>
    </location>
</feature>
<dbReference type="GO" id="GO:0004867">
    <property type="term" value="F:serine-type endopeptidase inhibitor activity"/>
    <property type="evidence" value="ECO:0007669"/>
    <property type="project" value="TreeGrafter"/>
</dbReference>
<reference evidence="3 4" key="1">
    <citation type="journal article" date="2016" name="Genome Biol. Evol.">
        <title>Gene Family Evolution Reflects Adaptation to Soil Environmental Stressors in the Genome of the Collembolan Orchesella cincta.</title>
        <authorList>
            <person name="Faddeeva-Vakhrusheva A."/>
            <person name="Derks M.F."/>
            <person name="Anvar S.Y."/>
            <person name="Agamennone V."/>
            <person name="Suring W."/>
            <person name="Smit S."/>
            <person name="van Straalen N.M."/>
            <person name="Roelofs D."/>
        </authorList>
    </citation>
    <scope>NUCLEOTIDE SEQUENCE [LARGE SCALE GENOMIC DNA]</scope>
    <source>
        <tissue evidence="3">Mixed pool</tissue>
    </source>
</reference>
<comment type="caution">
    <text evidence="3">The sequence shown here is derived from an EMBL/GenBank/DDBJ whole genome shotgun (WGS) entry which is preliminary data.</text>
</comment>
<evidence type="ECO:0000256" key="1">
    <source>
        <dbReference type="SAM" id="SignalP"/>
    </source>
</evidence>
<dbReference type="InterPro" id="IPR050514">
    <property type="entry name" value="WAP_four-disulfide_core"/>
</dbReference>
<dbReference type="SUPFAM" id="SSF57256">
    <property type="entry name" value="Elafin-like"/>
    <property type="match status" value="2"/>
</dbReference>
<organism evidence="3 4">
    <name type="scientific">Orchesella cincta</name>
    <name type="common">Springtail</name>
    <name type="synonym">Podura cincta</name>
    <dbReference type="NCBI Taxonomy" id="48709"/>
    <lineage>
        <taxon>Eukaryota</taxon>
        <taxon>Metazoa</taxon>
        <taxon>Ecdysozoa</taxon>
        <taxon>Arthropoda</taxon>
        <taxon>Hexapoda</taxon>
        <taxon>Collembola</taxon>
        <taxon>Entomobryomorpha</taxon>
        <taxon>Entomobryoidea</taxon>
        <taxon>Orchesellidae</taxon>
        <taxon>Orchesellinae</taxon>
        <taxon>Orchesella</taxon>
    </lineage>
</organism>
<dbReference type="Proteomes" id="UP000094527">
    <property type="component" value="Unassembled WGS sequence"/>
</dbReference>
<keyword evidence="1" id="KW-0732">Signal</keyword>
<dbReference type="OrthoDB" id="9985779at2759"/>
<dbReference type="GO" id="GO:0045087">
    <property type="term" value="P:innate immune response"/>
    <property type="evidence" value="ECO:0007669"/>
    <property type="project" value="TreeGrafter"/>
</dbReference>